<dbReference type="Proteomes" id="UP001597163">
    <property type="component" value="Unassembled WGS sequence"/>
</dbReference>
<reference evidence="2" key="1">
    <citation type="journal article" date="2019" name="Int. J. Syst. Evol. Microbiol.">
        <title>The Global Catalogue of Microorganisms (GCM) 10K type strain sequencing project: providing services to taxonomists for standard genome sequencing and annotation.</title>
        <authorList>
            <consortium name="The Broad Institute Genomics Platform"/>
            <consortium name="The Broad Institute Genome Sequencing Center for Infectious Disease"/>
            <person name="Wu L."/>
            <person name="Ma J."/>
        </authorList>
    </citation>
    <scope>NUCLEOTIDE SEQUENCE [LARGE SCALE GENOMIC DNA]</scope>
    <source>
        <strain evidence="2">CCUG 63246</strain>
    </source>
</reference>
<evidence type="ECO:0000313" key="1">
    <source>
        <dbReference type="EMBL" id="MFD1161995.1"/>
    </source>
</evidence>
<keyword evidence="2" id="KW-1185">Reference proteome</keyword>
<comment type="caution">
    <text evidence="1">The sequence shown here is derived from an EMBL/GenBank/DDBJ whole genome shotgun (WGS) entry which is preliminary data.</text>
</comment>
<dbReference type="RefSeq" id="WP_311937858.1">
    <property type="nucleotide sequence ID" value="NZ_JAVSCK010000002.1"/>
</dbReference>
<sequence>MKPTRFESTMALIDGKNSEDPNVYRVHGLDYPKELLYSQRMTRKLLQFHPNASKALQIAARAQHICRWQIPRDDYPMDRVGYLKWRETLKKMHADITATILKQVGYDDEFINRVTALITKKLIKKNEESQILEDVVCLVFLDYYFEEFSEKHDANKMIDILQKTWKKMSDKGRIEALKLQFSDKNLKLINEAIAPYF</sequence>
<dbReference type="Pfam" id="PF13875">
    <property type="entry name" value="DUF4202"/>
    <property type="match status" value="1"/>
</dbReference>
<protein>
    <submittedName>
        <fullName evidence="1">DUF4202 domain-containing protein</fullName>
    </submittedName>
</protein>
<dbReference type="PANTHER" id="PTHR41729">
    <property type="entry name" value="GLUTAMYL-TRNA SYNTHETASE"/>
    <property type="match status" value="1"/>
</dbReference>
<name>A0ABW3RA70_9FLAO</name>
<evidence type="ECO:0000313" key="2">
    <source>
        <dbReference type="Proteomes" id="UP001597163"/>
    </source>
</evidence>
<accession>A0ABW3RA70</accession>
<gene>
    <name evidence="1" type="ORF">ACFQ2E_06180</name>
</gene>
<dbReference type="EMBL" id="JBHTLJ010000002">
    <property type="protein sequence ID" value="MFD1161995.1"/>
    <property type="molecule type" value="Genomic_DNA"/>
</dbReference>
<dbReference type="InterPro" id="IPR025255">
    <property type="entry name" value="DUF4202"/>
</dbReference>
<dbReference type="PANTHER" id="PTHR41729:SF1">
    <property type="entry name" value="GLUTAMYL-TRNA SYNTHETASE"/>
    <property type="match status" value="1"/>
</dbReference>
<organism evidence="1 2">
    <name type="scientific">Hwangdonia seohaensis</name>
    <dbReference type="NCBI Taxonomy" id="1240727"/>
    <lineage>
        <taxon>Bacteria</taxon>
        <taxon>Pseudomonadati</taxon>
        <taxon>Bacteroidota</taxon>
        <taxon>Flavobacteriia</taxon>
        <taxon>Flavobacteriales</taxon>
        <taxon>Flavobacteriaceae</taxon>
        <taxon>Hwangdonia</taxon>
    </lineage>
</organism>
<proteinExistence type="predicted"/>